<feature type="domain" description="PAS" evidence="6">
    <location>
        <begin position="234"/>
        <end position="304"/>
    </location>
</feature>
<evidence type="ECO:0000259" key="7">
    <source>
        <dbReference type="PROSITE" id="PS50943"/>
    </source>
</evidence>
<dbReference type="EMBL" id="MLQS01000030">
    <property type="protein sequence ID" value="OIJ18072.1"/>
    <property type="molecule type" value="Genomic_DNA"/>
</dbReference>
<dbReference type="InterPro" id="IPR035965">
    <property type="entry name" value="PAS-like_dom_sf"/>
</dbReference>
<dbReference type="CDD" id="cd00130">
    <property type="entry name" value="PAS"/>
    <property type="match status" value="4"/>
</dbReference>
<feature type="domain" description="HTH cro/C1-type" evidence="7">
    <location>
        <begin position="496"/>
        <end position="551"/>
    </location>
</feature>
<dbReference type="SMART" id="SM00086">
    <property type="entry name" value="PAC"/>
    <property type="match status" value="2"/>
</dbReference>
<dbReference type="NCBIfam" id="TIGR00229">
    <property type="entry name" value="sensory_box"/>
    <property type="match status" value="3"/>
</dbReference>
<dbReference type="Pfam" id="PF13443">
    <property type="entry name" value="HTH_26"/>
    <property type="match status" value="1"/>
</dbReference>
<dbReference type="PANTHER" id="PTHR43304:SF1">
    <property type="entry name" value="PAC DOMAIN-CONTAINING PROTEIN"/>
    <property type="match status" value="1"/>
</dbReference>
<dbReference type="OrthoDB" id="9759607at2"/>
<dbReference type="SUPFAM" id="SSF47413">
    <property type="entry name" value="lambda repressor-like DNA-binding domains"/>
    <property type="match status" value="1"/>
</dbReference>
<dbReference type="GO" id="GO:0003677">
    <property type="term" value="F:DNA binding"/>
    <property type="evidence" value="ECO:0007669"/>
    <property type="project" value="InterPro"/>
</dbReference>
<dbReference type="AlphaFoldDB" id="A0A1S2M4B4"/>
<evidence type="ECO:0000256" key="5">
    <source>
        <dbReference type="ARBA" id="ARBA00022777"/>
    </source>
</evidence>
<dbReference type="InterPro" id="IPR052162">
    <property type="entry name" value="Sensor_kinase/Photoreceptor"/>
</dbReference>
<reference evidence="9 10" key="1">
    <citation type="submission" date="2016-10" db="EMBL/GenBank/DDBJ databases">
        <title>Draft genome sequences of four alkaliphilic bacteria belonging to the Anaerobacillus genus.</title>
        <authorList>
            <person name="Bassil N.M."/>
            <person name="Lloyd J.R."/>
        </authorList>
    </citation>
    <scope>NUCLEOTIDE SEQUENCE [LARGE SCALE GENOMIC DNA]</scope>
    <source>
        <strain evidence="9 10">DSM 22531</strain>
    </source>
</reference>
<dbReference type="Gene3D" id="3.30.450.20">
    <property type="entry name" value="PAS domain"/>
    <property type="match status" value="4"/>
</dbReference>
<keyword evidence="10" id="KW-1185">Reference proteome</keyword>
<dbReference type="CDD" id="cd00093">
    <property type="entry name" value="HTH_XRE"/>
    <property type="match status" value="1"/>
</dbReference>
<evidence type="ECO:0000256" key="1">
    <source>
        <dbReference type="ARBA" id="ARBA00000085"/>
    </source>
</evidence>
<protein>
    <recommendedName>
        <fullName evidence="2">histidine kinase</fullName>
        <ecNumber evidence="2">2.7.13.3</ecNumber>
    </recommendedName>
</protein>
<dbReference type="PANTHER" id="PTHR43304">
    <property type="entry name" value="PHYTOCHROME-LIKE PROTEIN CPH1"/>
    <property type="match status" value="1"/>
</dbReference>
<evidence type="ECO:0000256" key="4">
    <source>
        <dbReference type="ARBA" id="ARBA00022679"/>
    </source>
</evidence>
<comment type="catalytic activity">
    <reaction evidence="1">
        <text>ATP + protein L-histidine = ADP + protein N-phospho-L-histidine.</text>
        <dbReference type="EC" id="2.7.13.3"/>
    </reaction>
</comment>
<dbReference type="EMBL" id="MLQS01000017">
    <property type="protein sequence ID" value="OIJ19551.1"/>
    <property type="molecule type" value="Genomic_DNA"/>
</dbReference>
<keyword evidence="4" id="KW-0808">Transferase</keyword>
<keyword evidence="3" id="KW-0597">Phosphoprotein</keyword>
<dbReference type="PROSITE" id="PS50943">
    <property type="entry name" value="HTH_CROC1"/>
    <property type="match status" value="1"/>
</dbReference>
<dbReference type="Pfam" id="PF13426">
    <property type="entry name" value="PAS_9"/>
    <property type="match status" value="3"/>
</dbReference>
<dbReference type="SUPFAM" id="SSF55785">
    <property type="entry name" value="PYP-like sensor domain (PAS domain)"/>
    <property type="match status" value="3"/>
</dbReference>
<proteinExistence type="predicted"/>
<sequence>MFIIVIDLDGTVLYTSPQQQFPTMESKISHGKKMFIHYIHEDDRKNTQEMLYQVTQKKTKSSISIRLLNQENKSTLVKAKLIPNINHENKIISITIEALPPIDKKVINQSLNSDNTLYNHLEDTIFSISPNGIIKDINLAGERLSGYTKEELIGKSYIPFIPIIELPKVLHKIDLAKQGYIQNFDTTFYHKSKKLIHVHVSLIPAIVNNQVQKIYGISKNITQYKNTELQLQWLNIKYHNLLDNYPYGIFQVNSFGQFIEINPTGHKIVGYSKEEILNMNFMNLLHPKEIKWGSERFREISEMKDQPPTEKLTLIHKNGKHIYGNLTTIPIFMNGKVESVFGVFKDTTEEDTLIENLTSEEDTFHKLFNEVTFPIFISEITTNQEKGRFLEVNNKACEILGYCRSELIKKSFKDIIAKEYLSLRMKSLNNLQEERVTILKSMHIDKKGKKLPVELRTCISTFNNEKVFLTIANYSFENTSTDHLTAYVSDDPGKNLRVLMAQMDINSSELAELTGLTVATISNLRTGKVKKPNIETARLIADALGTKIHNIWPPLYY</sequence>
<evidence type="ECO:0000313" key="10">
    <source>
        <dbReference type="Proteomes" id="UP000180057"/>
    </source>
</evidence>
<organism evidence="9 10">
    <name type="scientific">Anaerobacillus alkalidiazotrophicus</name>
    <dbReference type="NCBI Taxonomy" id="472963"/>
    <lineage>
        <taxon>Bacteria</taxon>
        <taxon>Bacillati</taxon>
        <taxon>Bacillota</taxon>
        <taxon>Bacilli</taxon>
        <taxon>Bacillales</taxon>
        <taxon>Bacillaceae</taxon>
        <taxon>Anaerobacillus</taxon>
    </lineage>
</organism>
<accession>A0A1S2M4B4</accession>
<dbReference type="SMART" id="SM00530">
    <property type="entry name" value="HTH_XRE"/>
    <property type="match status" value="1"/>
</dbReference>
<dbReference type="InterPro" id="IPR010982">
    <property type="entry name" value="Lambda_DNA-bd_dom_sf"/>
</dbReference>
<dbReference type="STRING" id="472963.BKP45_10750"/>
<name>A0A1S2M4B4_9BACI</name>
<dbReference type="InterPro" id="IPR000014">
    <property type="entry name" value="PAS"/>
</dbReference>
<feature type="domain" description="PAS" evidence="6">
    <location>
        <begin position="360"/>
        <end position="435"/>
    </location>
</feature>
<evidence type="ECO:0000256" key="3">
    <source>
        <dbReference type="ARBA" id="ARBA00022553"/>
    </source>
</evidence>
<evidence type="ECO:0000313" key="9">
    <source>
        <dbReference type="EMBL" id="OIJ19551.1"/>
    </source>
</evidence>
<evidence type="ECO:0000256" key="2">
    <source>
        <dbReference type="ARBA" id="ARBA00012438"/>
    </source>
</evidence>
<dbReference type="Gene3D" id="1.10.260.40">
    <property type="entry name" value="lambda repressor-like DNA-binding domains"/>
    <property type="match status" value="1"/>
</dbReference>
<evidence type="ECO:0000313" key="8">
    <source>
        <dbReference type="EMBL" id="OIJ18072.1"/>
    </source>
</evidence>
<gene>
    <name evidence="9" type="ORF">BKP45_10750</name>
    <name evidence="8" type="ORF">BKP45_16465</name>
</gene>
<dbReference type="InterPro" id="IPR001387">
    <property type="entry name" value="Cro/C1-type_HTH"/>
</dbReference>
<feature type="domain" description="PAS" evidence="6">
    <location>
        <begin position="117"/>
        <end position="158"/>
    </location>
</feature>
<evidence type="ECO:0000259" key="6">
    <source>
        <dbReference type="PROSITE" id="PS50112"/>
    </source>
</evidence>
<dbReference type="EC" id="2.7.13.3" evidence="2"/>
<dbReference type="RefSeq" id="WP_071389690.1">
    <property type="nucleotide sequence ID" value="NZ_MLQS01000017.1"/>
</dbReference>
<keyword evidence="5" id="KW-0418">Kinase</keyword>
<dbReference type="Proteomes" id="UP000180057">
    <property type="component" value="Unassembled WGS sequence"/>
</dbReference>
<comment type="caution">
    <text evidence="9">The sequence shown here is derived from an EMBL/GenBank/DDBJ whole genome shotgun (WGS) entry which is preliminary data.</text>
</comment>
<dbReference type="PROSITE" id="PS50112">
    <property type="entry name" value="PAS"/>
    <property type="match status" value="3"/>
</dbReference>
<dbReference type="SMART" id="SM00091">
    <property type="entry name" value="PAS"/>
    <property type="match status" value="3"/>
</dbReference>
<dbReference type="InterPro" id="IPR001610">
    <property type="entry name" value="PAC"/>
</dbReference>
<dbReference type="GO" id="GO:0004673">
    <property type="term" value="F:protein histidine kinase activity"/>
    <property type="evidence" value="ECO:0007669"/>
    <property type="project" value="UniProtKB-EC"/>
</dbReference>